<dbReference type="GO" id="GO:0009279">
    <property type="term" value="C:cell outer membrane"/>
    <property type="evidence" value="ECO:0007669"/>
    <property type="project" value="UniProtKB-SubCell"/>
</dbReference>
<evidence type="ECO:0000256" key="5">
    <source>
        <dbReference type="ARBA" id="ARBA00022692"/>
    </source>
</evidence>
<feature type="signal peptide" evidence="11">
    <location>
        <begin position="1"/>
        <end position="20"/>
    </location>
</feature>
<dbReference type="PANTHER" id="PTHR34501:SF9">
    <property type="entry name" value="MAJOR OUTER MEMBRANE PROTEIN P.IA"/>
    <property type="match status" value="1"/>
</dbReference>
<comment type="subunit">
    <text evidence="2">Homotrimer.</text>
</comment>
<keyword evidence="8" id="KW-0626">Porin</keyword>
<comment type="caution">
    <text evidence="13">The sequence shown here is derived from an EMBL/GenBank/DDBJ whole genome shotgun (WGS) entry which is preliminary data.</text>
</comment>
<dbReference type="RefSeq" id="WP_110400632.1">
    <property type="nucleotide sequence ID" value="NZ_QJJS01000007.1"/>
</dbReference>
<evidence type="ECO:0000256" key="6">
    <source>
        <dbReference type="ARBA" id="ARBA00022729"/>
    </source>
</evidence>
<dbReference type="Proteomes" id="UP000247811">
    <property type="component" value="Unassembled WGS sequence"/>
</dbReference>
<dbReference type="Gene3D" id="2.40.160.10">
    <property type="entry name" value="Porin"/>
    <property type="match status" value="1"/>
</dbReference>
<evidence type="ECO:0000313" key="13">
    <source>
        <dbReference type="EMBL" id="PXW96214.1"/>
    </source>
</evidence>
<evidence type="ECO:0000256" key="2">
    <source>
        <dbReference type="ARBA" id="ARBA00011233"/>
    </source>
</evidence>
<keyword evidence="9" id="KW-0472">Membrane</keyword>
<evidence type="ECO:0000256" key="1">
    <source>
        <dbReference type="ARBA" id="ARBA00004571"/>
    </source>
</evidence>
<keyword evidence="3" id="KW-0813">Transport</keyword>
<dbReference type="InterPro" id="IPR001702">
    <property type="entry name" value="Porin_Gram-ve"/>
</dbReference>
<keyword evidence="6 11" id="KW-0732">Signal</keyword>
<reference evidence="13 14" key="1">
    <citation type="submission" date="2018-05" db="EMBL/GenBank/DDBJ databases">
        <title>Genomic Encyclopedia of Type Strains, Phase IV (KMG-IV): sequencing the most valuable type-strain genomes for metagenomic binning, comparative biology and taxonomic classification.</title>
        <authorList>
            <person name="Goeker M."/>
        </authorList>
    </citation>
    <scope>NUCLEOTIDE SEQUENCE [LARGE SCALE GENOMIC DNA]</scope>
    <source>
        <strain evidence="13 14">DSM 566</strain>
    </source>
</reference>
<evidence type="ECO:0000256" key="11">
    <source>
        <dbReference type="SAM" id="SignalP"/>
    </source>
</evidence>
<dbReference type="InterPro" id="IPR050298">
    <property type="entry name" value="Gram-neg_bact_OMP"/>
</dbReference>
<evidence type="ECO:0000313" key="14">
    <source>
        <dbReference type="Proteomes" id="UP000247811"/>
    </source>
</evidence>
<dbReference type="EMBL" id="QJJS01000007">
    <property type="protein sequence ID" value="PXW96214.1"/>
    <property type="molecule type" value="Genomic_DNA"/>
</dbReference>
<dbReference type="SUPFAM" id="SSF56935">
    <property type="entry name" value="Porins"/>
    <property type="match status" value="1"/>
</dbReference>
<keyword evidence="10" id="KW-0998">Cell outer membrane</keyword>
<protein>
    <submittedName>
        <fullName evidence="13">Putative porin</fullName>
    </submittedName>
</protein>
<dbReference type="PRINTS" id="PR00182">
    <property type="entry name" value="ECOLNEIPORIN"/>
</dbReference>
<dbReference type="PANTHER" id="PTHR34501">
    <property type="entry name" value="PROTEIN YDDL-RELATED"/>
    <property type="match status" value="1"/>
</dbReference>
<name>A0A318H0E9_9BURK</name>
<evidence type="ECO:0000256" key="9">
    <source>
        <dbReference type="ARBA" id="ARBA00023136"/>
    </source>
</evidence>
<dbReference type="AlphaFoldDB" id="A0A318H0E9"/>
<keyword evidence="5" id="KW-0812">Transmembrane</keyword>
<evidence type="ECO:0000256" key="4">
    <source>
        <dbReference type="ARBA" id="ARBA00022452"/>
    </source>
</evidence>
<evidence type="ECO:0000256" key="8">
    <source>
        <dbReference type="ARBA" id="ARBA00023114"/>
    </source>
</evidence>
<sequence>MKKSLIALALLGSVAGLAQAQSVTLYGLVDVVAHKDKGAGWKMTSGGVNQSRLGVKGSEDLGGGLKANFLLEHGFNLDTGTTAGSAFWGRQAYVSLSGGFGEVKFGKIWSAYDDISGATNPVFDSVLSPTAVWASTGYNANPNNGVYYASPTFGGVSAAVSTNAPEGVSGARSSAAHVKYDGGPIYAGVAYQRDGDTKFARLNASYDFGSVKLLAGYGHVKAADETKTNEWTLGANVPVTAAVTVSAGYASSKTEGAERATGVSLGATYALSKRTFVYGGYLDTKNAGPDRRYGAGLQHAF</sequence>
<evidence type="ECO:0000256" key="7">
    <source>
        <dbReference type="ARBA" id="ARBA00023065"/>
    </source>
</evidence>
<dbReference type="Pfam" id="PF13609">
    <property type="entry name" value="Porin_4"/>
    <property type="match status" value="1"/>
</dbReference>
<evidence type="ECO:0000256" key="10">
    <source>
        <dbReference type="ARBA" id="ARBA00023237"/>
    </source>
</evidence>
<dbReference type="InterPro" id="IPR002299">
    <property type="entry name" value="Porin_Neis"/>
</dbReference>
<keyword evidence="7" id="KW-0406">Ion transport</keyword>
<feature type="domain" description="Porin" evidence="12">
    <location>
        <begin position="7"/>
        <end position="286"/>
    </location>
</feature>
<dbReference type="OrthoDB" id="6975458at2"/>
<evidence type="ECO:0000256" key="3">
    <source>
        <dbReference type="ARBA" id="ARBA00022448"/>
    </source>
</evidence>
<dbReference type="GO" id="GO:0046930">
    <property type="term" value="C:pore complex"/>
    <property type="evidence" value="ECO:0007669"/>
    <property type="project" value="UniProtKB-KW"/>
</dbReference>
<dbReference type="GO" id="GO:0015288">
    <property type="term" value="F:porin activity"/>
    <property type="evidence" value="ECO:0007669"/>
    <property type="project" value="UniProtKB-KW"/>
</dbReference>
<dbReference type="InterPro" id="IPR033900">
    <property type="entry name" value="Gram_neg_porin_domain"/>
</dbReference>
<dbReference type="CDD" id="cd00342">
    <property type="entry name" value="gram_neg_porins"/>
    <property type="match status" value="1"/>
</dbReference>
<feature type="chain" id="PRO_5016344813" evidence="11">
    <location>
        <begin position="21"/>
        <end position="301"/>
    </location>
</feature>
<gene>
    <name evidence="13" type="ORF">C7444_107120</name>
</gene>
<organism evidence="13 14">
    <name type="scientific">Sphaerotilus hippei</name>
    <dbReference type="NCBI Taxonomy" id="744406"/>
    <lineage>
        <taxon>Bacteria</taxon>
        <taxon>Pseudomonadati</taxon>
        <taxon>Pseudomonadota</taxon>
        <taxon>Betaproteobacteria</taxon>
        <taxon>Burkholderiales</taxon>
        <taxon>Sphaerotilaceae</taxon>
        <taxon>Sphaerotilus</taxon>
    </lineage>
</organism>
<dbReference type="PRINTS" id="PR00184">
    <property type="entry name" value="NEISSPPORIN"/>
</dbReference>
<keyword evidence="14" id="KW-1185">Reference proteome</keyword>
<keyword evidence="4" id="KW-1134">Transmembrane beta strand</keyword>
<dbReference type="GO" id="GO:0034220">
    <property type="term" value="P:monoatomic ion transmembrane transport"/>
    <property type="evidence" value="ECO:0007669"/>
    <property type="project" value="InterPro"/>
</dbReference>
<accession>A0A318H0E9</accession>
<evidence type="ECO:0000259" key="12">
    <source>
        <dbReference type="Pfam" id="PF13609"/>
    </source>
</evidence>
<proteinExistence type="predicted"/>
<comment type="subcellular location">
    <subcellularLocation>
        <location evidence="1">Cell outer membrane</location>
        <topology evidence="1">Multi-pass membrane protein</topology>
    </subcellularLocation>
</comment>
<dbReference type="InterPro" id="IPR023614">
    <property type="entry name" value="Porin_dom_sf"/>
</dbReference>